<dbReference type="RefSeq" id="XP_062631577.1">
    <property type="nucleotide sequence ID" value="XM_062775593.1"/>
</dbReference>
<evidence type="ECO:0000256" key="1">
    <source>
        <dbReference type="SAM" id="MobiDB-lite"/>
    </source>
</evidence>
<gene>
    <name evidence="2" type="ORF">LOC62_07G009054</name>
</gene>
<dbReference type="Proteomes" id="UP000827549">
    <property type="component" value="Chromosome 7"/>
</dbReference>
<organism evidence="2 3">
    <name type="scientific">Vanrija pseudolonga</name>
    <dbReference type="NCBI Taxonomy" id="143232"/>
    <lineage>
        <taxon>Eukaryota</taxon>
        <taxon>Fungi</taxon>
        <taxon>Dikarya</taxon>
        <taxon>Basidiomycota</taxon>
        <taxon>Agaricomycotina</taxon>
        <taxon>Tremellomycetes</taxon>
        <taxon>Trichosporonales</taxon>
        <taxon>Trichosporonaceae</taxon>
        <taxon>Vanrija</taxon>
    </lineage>
</organism>
<accession>A0AAF0YJ14</accession>
<name>A0AAF0YJ14_9TREE</name>
<evidence type="ECO:0000313" key="2">
    <source>
        <dbReference type="EMBL" id="WOO85551.1"/>
    </source>
</evidence>
<protein>
    <submittedName>
        <fullName evidence="2">Uncharacterized protein</fullName>
    </submittedName>
</protein>
<evidence type="ECO:0000313" key="3">
    <source>
        <dbReference type="Proteomes" id="UP000827549"/>
    </source>
</evidence>
<feature type="region of interest" description="Disordered" evidence="1">
    <location>
        <begin position="1"/>
        <end position="89"/>
    </location>
</feature>
<dbReference type="AlphaFoldDB" id="A0AAF0YJ14"/>
<dbReference type="GeneID" id="87812217"/>
<sequence length="128" mass="14028">MPITINTPCKPGEKTPSVTYSQRRFQPPVYTPSKNTGSSGHLSSQSSLESSLPSSFEELRRRGGSHNTPTPSPQSIGTPPTVPQDLNEDIVDELVDELDDLHYGVRSLRRLFQNAAQNLAAEMMTTTT</sequence>
<reference evidence="2" key="1">
    <citation type="submission" date="2023-10" db="EMBL/GenBank/DDBJ databases">
        <authorList>
            <person name="Noh H."/>
        </authorList>
    </citation>
    <scope>NUCLEOTIDE SEQUENCE</scope>
    <source>
        <strain evidence="2">DUCC4014</strain>
    </source>
</reference>
<feature type="compositionally biased region" description="Polar residues" evidence="1">
    <location>
        <begin position="65"/>
        <end position="78"/>
    </location>
</feature>
<keyword evidence="3" id="KW-1185">Reference proteome</keyword>
<dbReference type="EMBL" id="CP086720">
    <property type="protein sequence ID" value="WOO85551.1"/>
    <property type="molecule type" value="Genomic_DNA"/>
</dbReference>
<feature type="compositionally biased region" description="Low complexity" evidence="1">
    <location>
        <begin position="38"/>
        <end position="56"/>
    </location>
</feature>
<proteinExistence type="predicted"/>